<evidence type="ECO:0000313" key="3">
    <source>
        <dbReference type="Proteomes" id="UP000646244"/>
    </source>
</evidence>
<gene>
    <name evidence="2" type="ORF">GCM10010507_04120</name>
</gene>
<feature type="compositionally biased region" description="Basic and acidic residues" evidence="1">
    <location>
        <begin position="188"/>
        <end position="238"/>
    </location>
</feature>
<comment type="caution">
    <text evidence="2">The sequence shown here is derived from an EMBL/GenBank/DDBJ whole genome shotgun (WGS) entry which is preliminary data.</text>
</comment>
<dbReference type="EMBL" id="BMVB01000001">
    <property type="protein sequence ID" value="GHC34507.1"/>
    <property type="molecule type" value="Genomic_DNA"/>
</dbReference>
<sequence>MDLDSATEELFRLRPEEFTAARDRIAAEAGRAGDRELAGRVKALRKPTLAAWVSNLLVRERPDEAGALTALGQGLREAHRKLDGGALRELSRRQRTVVASLSREAGRLAAEAGHPVGGEVQREVEETLHAVLADARAAQEWAAGRLSRPLTAVTGFPGLAPDAAEQLAAPPAPAGPASGAGRGAHVTDLAEARERRRRSEERRERLERVREEERARQEEWSRLREEADRADEAERAAHQRVEELTLDLGAAQDRLGAAQEASHRLQDRLRAADHAWRAARRTAEAVESEPDPDG</sequence>
<evidence type="ECO:0000256" key="1">
    <source>
        <dbReference type="SAM" id="MobiDB-lite"/>
    </source>
</evidence>
<organism evidence="2 3">
    <name type="scientific">Streptomyces cinnamoneus</name>
    <name type="common">Streptoverticillium cinnamoneum</name>
    <dbReference type="NCBI Taxonomy" id="53446"/>
    <lineage>
        <taxon>Bacteria</taxon>
        <taxon>Bacillati</taxon>
        <taxon>Actinomycetota</taxon>
        <taxon>Actinomycetes</taxon>
        <taxon>Kitasatosporales</taxon>
        <taxon>Streptomycetaceae</taxon>
        <taxon>Streptomyces</taxon>
        <taxon>Streptomyces cinnamoneus group</taxon>
    </lineage>
</organism>
<feature type="compositionally biased region" description="Low complexity" evidence="1">
    <location>
        <begin position="166"/>
        <end position="179"/>
    </location>
</feature>
<dbReference type="AlphaFoldDB" id="A0A918T964"/>
<dbReference type="RefSeq" id="WP_190107837.1">
    <property type="nucleotide sequence ID" value="NZ_BMVB01000001.1"/>
</dbReference>
<name>A0A918T964_STRCJ</name>
<protein>
    <submittedName>
        <fullName evidence="2">Uncharacterized protein</fullName>
    </submittedName>
</protein>
<dbReference type="Proteomes" id="UP000646244">
    <property type="component" value="Unassembled WGS sequence"/>
</dbReference>
<proteinExistence type="predicted"/>
<feature type="region of interest" description="Disordered" evidence="1">
    <location>
        <begin position="166"/>
        <end position="238"/>
    </location>
</feature>
<accession>A0A918T964</accession>
<reference evidence="2" key="1">
    <citation type="journal article" date="2014" name="Int. J. Syst. Evol. Microbiol.">
        <title>Complete genome sequence of Corynebacterium casei LMG S-19264T (=DSM 44701T), isolated from a smear-ripened cheese.</title>
        <authorList>
            <consortium name="US DOE Joint Genome Institute (JGI-PGF)"/>
            <person name="Walter F."/>
            <person name="Albersmeier A."/>
            <person name="Kalinowski J."/>
            <person name="Ruckert C."/>
        </authorList>
    </citation>
    <scope>NUCLEOTIDE SEQUENCE</scope>
    <source>
        <strain evidence="2">JCM 4633</strain>
    </source>
</reference>
<reference evidence="2" key="2">
    <citation type="submission" date="2020-09" db="EMBL/GenBank/DDBJ databases">
        <authorList>
            <person name="Sun Q."/>
            <person name="Ohkuma M."/>
        </authorList>
    </citation>
    <scope>NUCLEOTIDE SEQUENCE</scope>
    <source>
        <strain evidence="2">JCM 4633</strain>
    </source>
</reference>
<evidence type="ECO:0000313" key="2">
    <source>
        <dbReference type="EMBL" id="GHC34507.1"/>
    </source>
</evidence>